<reference evidence="8" key="1">
    <citation type="submission" date="2021-11" db="EMBL/GenBank/DDBJ databases">
        <title>The complete genome of Massilia sp sp. G4R7.</title>
        <authorList>
            <person name="Liu L."/>
            <person name="Yue J."/>
            <person name="Yuan J."/>
            <person name="Yang F."/>
            <person name="Li L."/>
        </authorList>
    </citation>
    <scope>NUCLEOTIDE SEQUENCE</scope>
    <source>
        <strain evidence="8">G4R7</strain>
    </source>
</reference>
<evidence type="ECO:0000313" key="8">
    <source>
        <dbReference type="EMBL" id="MCD2518401.1"/>
    </source>
</evidence>
<dbReference type="Gene3D" id="2.60.220.10">
    <property type="entry name" value="Polysaccharide lyase family 8-like, C-terminal"/>
    <property type="match status" value="1"/>
</dbReference>
<keyword evidence="3 8" id="KW-0456">Lyase</keyword>
<feature type="domain" description="Polysaccharide lyase family 8 central" evidence="5">
    <location>
        <begin position="403"/>
        <end position="656"/>
    </location>
</feature>
<proteinExistence type="inferred from homology"/>
<gene>
    <name evidence="8" type="ORF">LQ564_19045</name>
</gene>
<dbReference type="SUPFAM" id="SSF49863">
    <property type="entry name" value="Hyaluronate lyase-like, C-terminal domain"/>
    <property type="match status" value="1"/>
</dbReference>
<evidence type="ECO:0000256" key="1">
    <source>
        <dbReference type="ARBA" id="ARBA00006699"/>
    </source>
</evidence>
<dbReference type="InterPro" id="IPR014718">
    <property type="entry name" value="GH-type_carb-bd"/>
</dbReference>
<dbReference type="InterPro" id="IPR003159">
    <property type="entry name" value="Lyase_8_central_dom"/>
</dbReference>
<sequence length="799" mass="85766">MLAAILAPGLARADRFDDLRLRWEARLVGPATLDRAAPEVAARLRAESDAAQEQLGRMHSAPQGALWDDIAGFRDPNPILASAAVTSNARRLGQLAQAYATPGSPSYRDPRLARALNLGLDWLLREHYVARRPAHGNWWDWQIGVPQALLNILVLGWDSVPAGLRTRALDAIAWYTPDPRYRARKDGTLSPELETGANLLDKALEEALAGVLRKDGARIAAARDAIGSSFDYVDKGDGFYRDGSFIQHGTVPYTGSYGVVLLTDYARLFTLLAGSDWAVRDARAARIYLWARDSYASLIVDGAMPDAFRGRRISTREYGDRRAGRAVIAALAELAALAPPADAAALRAAIKGWMTRDRTGGPDYLAQAAAQGPSGFTLYERALLQAIANDPAVTAAPEPQGARIYAAMDRAVLRGPGFAAVLSLTSPRTTAFEFGNGENLKGWWTGAGMLALYDADQAQFGAEFWATVDSRRLPGTTTDGSGQGRPLEWKQFPNPEAWVGGASLGSYAAIGMAFSMREITGSQLAGRKSWFFLNDRILALGSGIEGGQGAAETVVENRRLADPRGARLLVDGQPLVNGAVERARWAHLADTRTGSRIGYVFPQGGPLLVRREERSGSWRDVNEHALSQETWRDSYQFLTIPHGAPSYAYLLLPGASEAATSAAATSHGLRIEANDARAAAVSLPAKGVYAANLWQAGSAPRAGKPYVSSSAPAAVVVERSAGRLRIAVAEPTQGEAAIELELAAAASRLLRASPGVTVMQTSPRLRLRIDTRGAAGSGFEAEFRAESRATPPKRREDSR</sequence>
<dbReference type="Pfam" id="PF02278">
    <property type="entry name" value="Lyase_8"/>
    <property type="match status" value="1"/>
</dbReference>
<feature type="domain" description="Polysaccharide lyase 8 N-terminal alpha-helical" evidence="7">
    <location>
        <begin position="23"/>
        <end position="351"/>
    </location>
</feature>
<keyword evidence="2" id="KW-0732">Signal</keyword>
<dbReference type="SUPFAM" id="SSF48230">
    <property type="entry name" value="Chondroitin AC/alginate lyase"/>
    <property type="match status" value="1"/>
</dbReference>
<dbReference type="InterPro" id="IPR011013">
    <property type="entry name" value="Gal_mutarotase_sf_dom"/>
</dbReference>
<evidence type="ECO:0000259" key="7">
    <source>
        <dbReference type="Pfam" id="PF08124"/>
    </source>
</evidence>
<keyword evidence="9" id="KW-1185">Reference proteome</keyword>
<evidence type="ECO:0000313" key="9">
    <source>
        <dbReference type="Proteomes" id="UP001179361"/>
    </source>
</evidence>
<accession>A0ABS8QBS4</accession>
<evidence type="ECO:0000259" key="5">
    <source>
        <dbReference type="Pfam" id="PF02278"/>
    </source>
</evidence>
<dbReference type="Pfam" id="PF08124">
    <property type="entry name" value="Lyase_8_N"/>
    <property type="match status" value="1"/>
</dbReference>
<evidence type="ECO:0000256" key="3">
    <source>
        <dbReference type="ARBA" id="ARBA00023239"/>
    </source>
</evidence>
<dbReference type="PANTHER" id="PTHR38481">
    <property type="entry name" value="HYALURONATE LYASE"/>
    <property type="match status" value="1"/>
</dbReference>
<dbReference type="Pfam" id="PF02884">
    <property type="entry name" value="Lyase_8_C"/>
    <property type="match status" value="1"/>
</dbReference>
<dbReference type="InterPro" id="IPR012970">
    <property type="entry name" value="Lyase_8_alpha_N"/>
</dbReference>
<dbReference type="InterPro" id="IPR038970">
    <property type="entry name" value="Lyase_8"/>
</dbReference>
<feature type="compositionally biased region" description="Basic and acidic residues" evidence="4">
    <location>
        <begin position="781"/>
        <end position="799"/>
    </location>
</feature>
<feature type="domain" description="Polysaccharide lyase family 8 C-terminal" evidence="6">
    <location>
        <begin position="673"/>
        <end position="738"/>
    </location>
</feature>
<dbReference type="SUPFAM" id="SSF74650">
    <property type="entry name" value="Galactose mutarotase-like"/>
    <property type="match status" value="1"/>
</dbReference>
<dbReference type="InterPro" id="IPR004103">
    <property type="entry name" value="Lyase_8_C"/>
</dbReference>
<comment type="caution">
    <text evidence="8">The sequence shown here is derived from an EMBL/GenBank/DDBJ whole genome shotgun (WGS) entry which is preliminary data.</text>
</comment>
<dbReference type="PANTHER" id="PTHR38481:SF1">
    <property type="entry name" value="HYALURONATE LYASE"/>
    <property type="match status" value="1"/>
</dbReference>
<dbReference type="RefSeq" id="WP_231059689.1">
    <property type="nucleotide sequence ID" value="NZ_JAJNOC010000007.1"/>
</dbReference>
<dbReference type="Gene3D" id="1.50.10.100">
    <property type="entry name" value="Chondroitin AC/alginate lyase"/>
    <property type="match status" value="1"/>
</dbReference>
<dbReference type="Proteomes" id="UP001179361">
    <property type="component" value="Unassembled WGS sequence"/>
</dbReference>
<dbReference type="InterPro" id="IPR008929">
    <property type="entry name" value="Chondroitin_lyas"/>
</dbReference>
<organism evidence="8 9">
    <name type="scientific">Massilia phyllostachyos</name>
    <dbReference type="NCBI Taxonomy" id="2898585"/>
    <lineage>
        <taxon>Bacteria</taxon>
        <taxon>Pseudomonadati</taxon>
        <taxon>Pseudomonadota</taxon>
        <taxon>Betaproteobacteria</taxon>
        <taxon>Burkholderiales</taxon>
        <taxon>Oxalobacteraceae</taxon>
        <taxon>Telluria group</taxon>
        <taxon>Massilia</taxon>
    </lineage>
</organism>
<protein>
    <submittedName>
        <fullName evidence="8">Polysaccharide lyase 8 family protein</fullName>
    </submittedName>
</protein>
<dbReference type="GO" id="GO:0016829">
    <property type="term" value="F:lyase activity"/>
    <property type="evidence" value="ECO:0007669"/>
    <property type="project" value="UniProtKB-KW"/>
</dbReference>
<dbReference type="InterPro" id="IPR011071">
    <property type="entry name" value="Lyase_8-like_C"/>
</dbReference>
<evidence type="ECO:0000259" key="6">
    <source>
        <dbReference type="Pfam" id="PF02884"/>
    </source>
</evidence>
<name>A0ABS8QBS4_9BURK</name>
<dbReference type="CDD" id="cd01083">
    <property type="entry name" value="GAG_Lyase"/>
    <property type="match status" value="1"/>
</dbReference>
<evidence type="ECO:0000256" key="2">
    <source>
        <dbReference type="ARBA" id="ARBA00022729"/>
    </source>
</evidence>
<comment type="similarity">
    <text evidence="1">Belongs to the polysaccharide lyase 8 family.</text>
</comment>
<dbReference type="EMBL" id="JAJNOC010000007">
    <property type="protein sequence ID" value="MCD2518401.1"/>
    <property type="molecule type" value="Genomic_DNA"/>
</dbReference>
<dbReference type="Gene3D" id="2.70.98.10">
    <property type="match status" value="1"/>
</dbReference>
<evidence type="ECO:0000256" key="4">
    <source>
        <dbReference type="SAM" id="MobiDB-lite"/>
    </source>
</evidence>
<feature type="region of interest" description="Disordered" evidence="4">
    <location>
        <begin position="778"/>
        <end position="799"/>
    </location>
</feature>